<keyword evidence="2" id="KW-1185">Reference proteome</keyword>
<organism evidence="1 2">
    <name type="scientific">Hibiscus sabdariffa</name>
    <name type="common">roselle</name>
    <dbReference type="NCBI Taxonomy" id="183260"/>
    <lineage>
        <taxon>Eukaryota</taxon>
        <taxon>Viridiplantae</taxon>
        <taxon>Streptophyta</taxon>
        <taxon>Embryophyta</taxon>
        <taxon>Tracheophyta</taxon>
        <taxon>Spermatophyta</taxon>
        <taxon>Magnoliopsida</taxon>
        <taxon>eudicotyledons</taxon>
        <taxon>Gunneridae</taxon>
        <taxon>Pentapetalae</taxon>
        <taxon>rosids</taxon>
        <taxon>malvids</taxon>
        <taxon>Malvales</taxon>
        <taxon>Malvaceae</taxon>
        <taxon>Malvoideae</taxon>
        <taxon>Hibiscus</taxon>
    </lineage>
</organism>
<reference evidence="1 2" key="1">
    <citation type="journal article" date="2024" name="G3 (Bethesda)">
        <title>Genome assembly of Hibiscus sabdariffa L. provides insights into metabolisms of medicinal natural products.</title>
        <authorList>
            <person name="Kim T."/>
        </authorList>
    </citation>
    <scope>NUCLEOTIDE SEQUENCE [LARGE SCALE GENOMIC DNA]</scope>
    <source>
        <strain evidence="1">TK-2024</strain>
        <tissue evidence="1">Old leaves</tissue>
    </source>
</reference>
<comment type="caution">
    <text evidence="1">The sequence shown here is derived from an EMBL/GenBank/DDBJ whole genome shotgun (WGS) entry which is preliminary data.</text>
</comment>
<name>A0ABR2T115_9ROSI</name>
<dbReference type="Proteomes" id="UP001396334">
    <property type="component" value="Unassembled WGS sequence"/>
</dbReference>
<evidence type="ECO:0000313" key="1">
    <source>
        <dbReference type="EMBL" id="KAK9030908.1"/>
    </source>
</evidence>
<gene>
    <name evidence="1" type="ORF">V6N11_032312</name>
</gene>
<dbReference type="EMBL" id="JBBPBN010000010">
    <property type="protein sequence ID" value="KAK9030908.1"/>
    <property type="molecule type" value="Genomic_DNA"/>
</dbReference>
<accession>A0ABR2T115</accession>
<sequence length="72" mass="7673">MCASSTVLFLESCKHKEKFTLMSAGIHDSMMIFKLGGGAKLGTAMATMIAAASAAMTRSKQDQIYASKQPLK</sequence>
<proteinExistence type="predicted"/>
<evidence type="ECO:0000313" key="2">
    <source>
        <dbReference type="Proteomes" id="UP001396334"/>
    </source>
</evidence>
<protein>
    <submittedName>
        <fullName evidence="1">Uncharacterized protein</fullName>
    </submittedName>
</protein>